<evidence type="ECO:0000256" key="8">
    <source>
        <dbReference type="ARBA" id="ARBA00023002"/>
    </source>
</evidence>
<reference evidence="14 15" key="1">
    <citation type="journal article" date="2021" name="Arch. Microbiol.">
        <title>Thalassobius aquimarinus sp. nov., isolated from the Sea of Japan seashore.</title>
        <authorList>
            <person name="Kurilenko V.V."/>
            <person name="Romanenko L.A."/>
            <person name="Chernysheva N.Y."/>
            <person name="Velansky P.V."/>
            <person name="Tekutyeva L.A."/>
            <person name="Isaeva M.P."/>
            <person name="Mikhailov V.V."/>
        </authorList>
    </citation>
    <scope>NUCLEOTIDE SEQUENCE [LARGE SCALE GENOMIC DNA]</scope>
    <source>
        <strain evidence="14 15">KMM 8518</strain>
    </source>
</reference>
<sequence>MFLFTIATLTPALLLILSAFLGGIWVLIAVCFITLFTFLMDRLCRAAAEPRPDAEFPAGDGLSAFLAQVHLPMLALAVWAVGGGSGMTGWERAGLLVGFGLFFGQIAHPNAHELIHRGNRWLGELGKMVYVSLLIGHHVSAHRLVHHVHVGTDADPSSARRGEGFWRFAKRGWTGAFRAGLRAENERRARAGHMSPLSHPYLHYAGGALVAMALAGLALGPGGLAALIGVAGYAQIQMLLSDYVQHYGLRRVLRPDGKPVPVGPEHSWNTPHRYSSAMMLNAPRHSDHHMHPSRHYPALRLSPEMPVLPHSLPVMAVIALWPGLWQRVMDPRLAALGL</sequence>
<protein>
    <submittedName>
        <fullName evidence="14">Alkane 1-monooxygenase</fullName>
    </submittedName>
</protein>
<keyword evidence="4" id="KW-0997">Cell inner membrane</keyword>
<dbReference type="PANTHER" id="PTHR38674">
    <property type="entry name" value="ALKANE 1-MONOOXYGENASE 1"/>
    <property type="match status" value="1"/>
</dbReference>
<comment type="caution">
    <text evidence="14">The sequence shown here is derived from an EMBL/GenBank/DDBJ whole genome shotgun (WGS) entry which is preliminary data.</text>
</comment>
<evidence type="ECO:0000256" key="9">
    <source>
        <dbReference type="ARBA" id="ARBA00023004"/>
    </source>
</evidence>
<comment type="subcellular location">
    <subcellularLocation>
        <location evidence="1">Cell inner membrane</location>
        <topology evidence="1">Multi-pass membrane protein</topology>
    </subcellularLocation>
</comment>
<evidence type="ECO:0000256" key="11">
    <source>
        <dbReference type="ARBA" id="ARBA00023136"/>
    </source>
</evidence>
<name>A0ABS5HWE2_9RHOB</name>
<dbReference type="RefSeq" id="WP_212702466.1">
    <property type="nucleotide sequence ID" value="NZ_JADMKU010000019.1"/>
</dbReference>
<feature type="transmembrane region" description="Helical" evidence="12">
    <location>
        <begin position="12"/>
        <end position="40"/>
    </location>
</feature>
<keyword evidence="7 12" id="KW-1133">Transmembrane helix</keyword>
<accession>A0ABS5HWE2</accession>
<proteinExistence type="inferred from homology"/>
<keyword evidence="9" id="KW-0408">Iron</keyword>
<evidence type="ECO:0000313" key="14">
    <source>
        <dbReference type="EMBL" id="MBR9652843.1"/>
    </source>
</evidence>
<dbReference type="InterPro" id="IPR033885">
    <property type="entry name" value="AlkB/XylM"/>
</dbReference>
<keyword evidence="10" id="KW-0503">Monooxygenase</keyword>
<dbReference type="InterPro" id="IPR005804">
    <property type="entry name" value="FA_desaturase_dom"/>
</dbReference>
<keyword evidence="6" id="KW-0479">Metal-binding</keyword>
<feature type="transmembrane region" description="Helical" evidence="12">
    <location>
        <begin position="61"/>
        <end position="81"/>
    </location>
</feature>
<evidence type="ECO:0000256" key="1">
    <source>
        <dbReference type="ARBA" id="ARBA00004429"/>
    </source>
</evidence>
<organism evidence="14 15">
    <name type="scientific">Thalassovita aquimarina</name>
    <dbReference type="NCBI Taxonomy" id="2785917"/>
    <lineage>
        <taxon>Bacteria</taxon>
        <taxon>Pseudomonadati</taxon>
        <taxon>Pseudomonadota</taxon>
        <taxon>Alphaproteobacteria</taxon>
        <taxon>Rhodobacterales</taxon>
        <taxon>Roseobacteraceae</taxon>
        <taxon>Thalassovita</taxon>
    </lineage>
</organism>
<dbReference type="Proteomes" id="UP001195941">
    <property type="component" value="Unassembled WGS sequence"/>
</dbReference>
<feature type="transmembrane region" description="Helical" evidence="12">
    <location>
        <begin position="93"/>
        <end position="111"/>
    </location>
</feature>
<evidence type="ECO:0000259" key="13">
    <source>
        <dbReference type="Pfam" id="PF00487"/>
    </source>
</evidence>
<evidence type="ECO:0000256" key="12">
    <source>
        <dbReference type="SAM" id="Phobius"/>
    </source>
</evidence>
<evidence type="ECO:0000256" key="7">
    <source>
        <dbReference type="ARBA" id="ARBA00022989"/>
    </source>
</evidence>
<evidence type="ECO:0000313" key="15">
    <source>
        <dbReference type="Proteomes" id="UP001195941"/>
    </source>
</evidence>
<keyword evidence="8" id="KW-0560">Oxidoreductase</keyword>
<feature type="domain" description="Fatty acid desaturase" evidence="13">
    <location>
        <begin position="93"/>
        <end position="300"/>
    </location>
</feature>
<comment type="similarity">
    <text evidence="2">Belongs to the fatty acid desaturase type 1 family. AlkB subfamily.</text>
</comment>
<keyword evidence="5 12" id="KW-0812">Transmembrane</keyword>
<gene>
    <name evidence="14" type="ORF">IT775_17125</name>
</gene>
<keyword evidence="11 12" id="KW-0472">Membrane</keyword>
<evidence type="ECO:0000256" key="5">
    <source>
        <dbReference type="ARBA" id="ARBA00022692"/>
    </source>
</evidence>
<keyword evidence="15" id="KW-1185">Reference proteome</keyword>
<dbReference type="Pfam" id="PF00487">
    <property type="entry name" value="FA_desaturase"/>
    <property type="match status" value="1"/>
</dbReference>
<evidence type="ECO:0000256" key="3">
    <source>
        <dbReference type="ARBA" id="ARBA00022475"/>
    </source>
</evidence>
<dbReference type="EMBL" id="JADMKU010000019">
    <property type="protein sequence ID" value="MBR9652843.1"/>
    <property type="molecule type" value="Genomic_DNA"/>
</dbReference>
<feature type="transmembrane region" description="Helical" evidence="12">
    <location>
        <begin position="201"/>
        <end position="219"/>
    </location>
</feature>
<evidence type="ECO:0000256" key="4">
    <source>
        <dbReference type="ARBA" id="ARBA00022519"/>
    </source>
</evidence>
<evidence type="ECO:0000256" key="10">
    <source>
        <dbReference type="ARBA" id="ARBA00023033"/>
    </source>
</evidence>
<keyword evidence="3" id="KW-1003">Cell membrane</keyword>
<evidence type="ECO:0000256" key="2">
    <source>
        <dbReference type="ARBA" id="ARBA00010823"/>
    </source>
</evidence>
<dbReference type="CDD" id="cd03512">
    <property type="entry name" value="Alkane-hydroxylase"/>
    <property type="match status" value="1"/>
</dbReference>
<dbReference type="PANTHER" id="PTHR38674:SF1">
    <property type="entry name" value="ALKANE 1-MONOOXYGENASE 1"/>
    <property type="match status" value="1"/>
</dbReference>
<evidence type="ECO:0000256" key="6">
    <source>
        <dbReference type="ARBA" id="ARBA00022723"/>
    </source>
</evidence>